<evidence type="ECO:0000256" key="11">
    <source>
        <dbReference type="RuleBase" id="RU000488"/>
    </source>
</evidence>
<dbReference type="PANTHER" id="PTHR45928">
    <property type="entry name" value="RE38146P"/>
    <property type="match status" value="1"/>
</dbReference>
<dbReference type="Proteomes" id="UP000243876">
    <property type="component" value="Unassembled WGS sequence"/>
</dbReference>
<feature type="repeat" description="Solcar" evidence="10">
    <location>
        <begin position="36"/>
        <end position="155"/>
    </location>
</feature>
<dbReference type="Gene3D" id="1.50.40.10">
    <property type="entry name" value="Mitochondrial carrier domain"/>
    <property type="match status" value="1"/>
</dbReference>
<dbReference type="Pfam" id="PF00153">
    <property type="entry name" value="Mito_carr"/>
    <property type="match status" value="3"/>
</dbReference>
<comment type="similarity">
    <text evidence="2 11">Belongs to the mitochondrial carrier (TC 2.A.29) family.</text>
</comment>
<evidence type="ECO:0000256" key="2">
    <source>
        <dbReference type="ARBA" id="ARBA00006375"/>
    </source>
</evidence>
<dbReference type="InterPro" id="IPR051508">
    <property type="entry name" value="Mito_Carrier_Antiporter"/>
</dbReference>
<evidence type="ECO:0000256" key="6">
    <source>
        <dbReference type="ARBA" id="ARBA00022792"/>
    </source>
</evidence>
<keyword evidence="13" id="KW-1185">Reference proteome</keyword>
<protein>
    <submittedName>
        <fullName evidence="12">SPOSA6832_04864-mRNA-1:cds</fullName>
    </submittedName>
</protein>
<dbReference type="InterPro" id="IPR023395">
    <property type="entry name" value="MCP_dom_sf"/>
</dbReference>
<keyword evidence="7" id="KW-1133">Transmembrane helix</keyword>
<sequence>MSSSSSPPQQISLTAVGCVRFLDELEREPRSARKLTQGRPGFVSGALAACTAVTITNPMEVTKTRLQLDGELQGRKHIPAAAAAGAGPAAAVPEVRASLKAGPDGKVYTSAVDCMQKTWKNEGLKGIQRGLGAAYTYQIALNGSRLGFYEPMRRVINSLAGNDKNEVKAWSSIAAGASSGVVGAILGNPLFLIKARMQAYSPFNPVGAQHNYPTVFHGFKSIVAAEGPKGLVRGMDAAILRTAMGSSVQLPSYNLAKTTLMGWGIGDHIGLYLLASTFSGMCVCAVMQPAGKSLLLPLSAWLSDPLTDMLGHTDTALTRMYNQSPNSIGPDGKPRGLLCASFLSNPPLPFLPPSLSVPYDVVDKNPIDCLYKTWRTEGFLGWYKGTTAHLMRIAPHTVVTLVTNEFLSRKFLAWKAAKATAGKD</sequence>
<evidence type="ECO:0000256" key="9">
    <source>
        <dbReference type="ARBA" id="ARBA00023136"/>
    </source>
</evidence>
<keyword evidence="4 10" id="KW-0812">Transmembrane</keyword>
<gene>
    <name evidence="12" type="primary">SPOSA6832_04864</name>
</gene>
<dbReference type="PANTHER" id="PTHR45928:SF1">
    <property type="entry name" value="RE38146P"/>
    <property type="match status" value="1"/>
</dbReference>
<feature type="repeat" description="Solcar" evidence="10">
    <location>
        <begin position="167"/>
        <end position="259"/>
    </location>
</feature>
<dbReference type="InterPro" id="IPR018108">
    <property type="entry name" value="MCP_transmembrane"/>
</dbReference>
<keyword evidence="3 11" id="KW-0813">Transport</keyword>
<evidence type="ECO:0000256" key="1">
    <source>
        <dbReference type="ARBA" id="ARBA00004448"/>
    </source>
</evidence>
<reference evidence="13" key="1">
    <citation type="submission" date="2015-02" db="EMBL/GenBank/DDBJ databases">
        <authorList>
            <person name="Gon?alves P."/>
        </authorList>
    </citation>
    <scope>NUCLEOTIDE SEQUENCE [LARGE SCALE GENOMIC DNA]</scope>
</reference>
<evidence type="ECO:0000313" key="13">
    <source>
        <dbReference type="Proteomes" id="UP000243876"/>
    </source>
</evidence>
<dbReference type="PROSITE" id="PS50920">
    <property type="entry name" value="SOLCAR"/>
    <property type="match status" value="3"/>
</dbReference>
<comment type="subcellular location">
    <subcellularLocation>
        <location evidence="1">Mitochondrion inner membrane</location>
        <topology evidence="1">Multi-pass membrane protein</topology>
    </subcellularLocation>
</comment>
<name>A0A0D6ETR1_SPOSA</name>
<evidence type="ECO:0000256" key="4">
    <source>
        <dbReference type="ARBA" id="ARBA00022692"/>
    </source>
</evidence>
<evidence type="ECO:0000256" key="7">
    <source>
        <dbReference type="ARBA" id="ARBA00022989"/>
    </source>
</evidence>
<keyword evidence="9 10" id="KW-0472">Membrane</keyword>
<dbReference type="EMBL" id="CENE01000042">
    <property type="protein sequence ID" value="CEQ42985.1"/>
    <property type="molecule type" value="Genomic_DNA"/>
</dbReference>
<feature type="repeat" description="Solcar" evidence="10">
    <location>
        <begin position="335"/>
        <end position="410"/>
    </location>
</feature>
<dbReference type="AlphaFoldDB" id="A0A0D6ETR1"/>
<accession>A0A0D6ETR1</accession>
<dbReference type="GO" id="GO:0005743">
    <property type="term" value="C:mitochondrial inner membrane"/>
    <property type="evidence" value="ECO:0007669"/>
    <property type="project" value="UniProtKB-SubCell"/>
</dbReference>
<proteinExistence type="inferred from homology"/>
<evidence type="ECO:0000256" key="3">
    <source>
        <dbReference type="ARBA" id="ARBA00022448"/>
    </source>
</evidence>
<evidence type="ECO:0000256" key="10">
    <source>
        <dbReference type="PROSITE-ProRule" id="PRU00282"/>
    </source>
</evidence>
<dbReference type="OrthoDB" id="6703404at2759"/>
<keyword evidence="8" id="KW-0496">Mitochondrion</keyword>
<keyword evidence="5" id="KW-0677">Repeat</keyword>
<evidence type="ECO:0000313" key="12">
    <source>
        <dbReference type="EMBL" id="CEQ42985.1"/>
    </source>
</evidence>
<organism evidence="12 13">
    <name type="scientific">Sporidiobolus salmonicolor</name>
    <name type="common">Yeast-like fungus</name>
    <name type="synonym">Sporobolomyces salmonicolor</name>
    <dbReference type="NCBI Taxonomy" id="5005"/>
    <lineage>
        <taxon>Eukaryota</taxon>
        <taxon>Fungi</taxon>
        <taxon>Dikarya</taxon>
        <taxon>Basidiomycota</taxon>
        <taxon>Pucciniomycotina</taxon>
        <taxon>Microbotryomycetes</taxon>
        <taxon>Sporidiobolales</taxon>
        <taxon>Sporidiobolaceae</taxon>
        <taxon>Sporobolomyces</taxon>
    </lineage>
</organism>
<dbReference type="SUPFAM" id="SSF103506">
    <property type="entry name" value="Mitochondrial carrier"/>
    <property type="match status" value="1"/>
</dbReference>
<keyword evidence="6" id="KW-0999">Mitochondrion inner membrane</keyword>
<evidence type="ECO:0000256" key="8">
    <source>
        <dbReference type="ARBA" id="ARBA00023128"/>
    </source>
</evidence>
<evidence type="ECO:0000256" key="5">
    <source>
        <dbReference type="ARBA" id="ARBA00022737"/>
    </source>
</evidence>